<name>A0A0V0RMV3_9BILA</name>
<comment type="caution">
    <text evidence="1">The sequence shown here is derived from an EMBL/GenBank/DDBJ whole genome shotgun (WGS) entry which is preliminary data.</text>
</comment>
<sequence>MVANCPNGACEVRIKERKQKRIIAYCRLDLTSGSFITDKHLLIDSSCKVTKLLVEISVIFQLFSPTTRPLASPFSFAEESKRFSPLSHIRPQPGSNLQVHNASRQCRCANMSRRQIGLACALLTGRLYRRSVFKFALFDEFIHSRLSIEFKTGSLLVLCNLDVLAHVNVFVDQQKMHVLKHSCNLWGDLAHVAGESLPEIDGALQTCRTECELFEHCLLLLLLLSSSSHLSSKNSSFTTGLASLSSLSTPSTTCCYFLFYFNKFPLPLQLRCTTN</sequence>
<proteinExistence type="predicted"/>
<dbReference type="AlphaFoldDB" id="A0A0V0RMV3"/>
<accession>A0A0V0RMV3</accession>
<evidence type="ECO:0000313" key="1">
    <source>
        <dbReference type="EMBL" id="KRX15624.1"/>
    </source>
</evidence>
<gene>
    <name evidence="1" type="ORF">T07_4726</name>
</gene>
<reference evidence="1 2" key="1">
    <citation type="submission" date="2015-01" db="EMBL/GenBank/DDBJ databases">
        <title>Evolution of Trichinella species and genotypes.</title>
        <authorList>
            <person name="Korhonen P.K."/>
            <person name="Edoardo P."/>
            <person name="Giuseppe L.R."/>
            <person name="Gasser R.B."/>
        </authorList>
    </citation>
    <scope>NUCLEOTIDE SEQUENCE [LARGE SCALE GENOMIC DNA]</scope>
    <source>
        <strain evidence="1">ISS37</strain>
    </source>
</reference>
<evidence type="ECO:0000313" key="2">
    <source>
        <dbReference type="Proteomes" id="UP000054630"/>
    </source>
</evidence>
<dbReference type="EMBL" id="JYDL01000126">
    <property type="protein sequence ID" value="KRX15624.1"/>
    <property type="molecule type" value="Genomic_DNA"/>
</dbReference>
<protein>
    <submittedName>
        <fullName evidence="1">Uncharacterized protein</fullName>
    </submittedName>
</protein>
<organism evidence="1 2">
    <name type="scientific">Trichinella nelsoni</name>
    <dbReference type="NCBI Taxonomy" id="6336"/>
    <lineage>
        <taxon>Eukaryota</taxon>
        <taxon>Metazoa</taxon>
        <taxon>Ecdysozoa</taxon>
        <taxon>Nematoda</taxon>
        <taxon>Enoplea</taxon>
        <taxon>Dorylaimia</taxon>
        <taxon>Trichinellida</taxon>
        <taxon>Trichinellidae</taxon>
        <taxon>Trichinella</taxon>
    </lineage>
</organism>
<dbReference type="Proteomes" id="UP000054630">
    <property type="component" value="Unassembled WGS sequence"/>
</dbReference>
<keyword evidence="2" id="KW-1185">Reference proteome</keyword>